<evidence type="ECO:0000313" key="1">
    <source>
        <dbReference type="EMBL" id="MBN7816927.1"/>
    </source>
</evidence>
<dbReference type="RefSeq" id="WP_206587580.1">
    <property type="nucleotide sequence ID" value="NZ_JAFKCU010000003.1"/>
</dbReference>
<organism evidence="1 2">
    <name type="scientific">Algoriphagus pacificus</name>
    <dbReference type="NCBI Taxonomy" id="2811234"/>
    <lineage>
        <taxon>Bacteria</taxon>
        <taxon>Pseudomonadati</taxon>
        <taxon>Bacteroidota</taxon>
        <taxon>Cytophagia</taxon>
        <taxon>Cytophagales</taxon>
        <taxon>Cyclobacteriaceae</taxon>
        <taxon>Algoriphagus</taxon>
    </lineage>
</organism>
<dbReference type="Pfam" id="PF13707">
    <property type="entry name" value="RloB"/>
    <property type="match status" value="1"/>
</dbReference>
<proteinExistence type="predicted"/>
<reference evidence="1 2" key="1">
    <citation type="submission" date="2021-03" db="EMBL/GenBank/DDBJ databases">
        <title>novel species isolated from a fishpond in China.</title>
        <authorList>
            <person name="Lu H."/>
            <person name="Cai Z."/>
        </authorList>
    </citation>
    <scope>NUCLEOTIDE SEQUENCE [LARGE SCALE GENOMIC DNA]</scope>
    <source>
        <strain evidence="1 2">YJ13C</strain>
    </source>
</reference>
<comment type="caution">
    <text evidence="1">The sequence shown here is derived from an EMBL/GenBank/DDBJ whole genome shotgun (WGS) entry which is preliminary data.</text>
</comment>
<sequence length="207" mass="24265">MRNRRNIPLKRKPKVAVVVDGETEAWYLTMLNRNEPNAKFQIKPEIPQRKSLHDQFNKVLSLSDDFDTVVWIVDMDVILKETREVKKGQLRPLDEFLKYKDKLSSITNVSVIINQPCIEFWLLLHFEFTQAPFDDCARAESRLRNHLSDYAKSQKYFTKEGDDIYLKLIERLPTAITYSKRFGGFDLENPDRGNSGMYKLFEILGLS</sequence>
<gene>
    <name evidence="1" type="ORF">J0A69_15890</name>
</gene>
<dbReference type="InterPro" id="IPR025591">
    <property type="entry name" value="RloB"/>
</dbReference>
<protein>
    <submittedName>
        <fullName evidence="1">RloB domain-containing protein</fullName>
    </submittedName>
</protein>
<evidence type="ECO:0000313" key="2">
    <source>
        <dbReference type="Proteomes" id="UP000664480"/>
    </source>
</evidence>
<keyword evidence="2" id="KW-1185">Reference proteome</keyword>
<dbReference type="EMBL" id="JAFKCU010000003">
    <property type="protein sequence ID" value="MBN7816927.1"/>
    <property type="molecule type" value="Genomic_DNA"/>
</dbReference>
<dbReference type="Proteomes" id="UP000664480">
    <property type="component" value="Unassembled WGS sequence"/>
</dbReference>
<name>A0ABS3CIK1_9BACT</name>
<accession>A0ABS3CIK1</accession>